<sequence length="8" mass="1023">MDIMERTK</sequence>
<keyword evidence="2" id="KW-1185">Reference proteome</keyword>
<proteinExistence type="predicted"/>
<accession>A0A835AXB7</accession>
<dbReference type="EMBL" id="JACEFO010002191">
    <property type="protein sequence ID" value="KAF8675218.1"/>
    <property type="molecule type" value="Genomic_DNA"/>
</dbReference>
<reference evidence="1" key="1">
    <citation type="submission" date="2020-07" db="EMBL/GenBank/DDBJ databases">
        <title>Genome sequence and genetic diversity analysis of an under-domesticated orphan crop, white fonio (Digitaria exilis).</title>
        <authorList>
            <person name="Bennetzen J.L."/>
            <person name="Chen S."/>
            <person name="Ma X."/>
            <person name="Wang X."/>
            <person name="Yssel A.E.J."/>
            <person name="Chaluvadi S.R."/>
            <person name="Johnson M."/>
            <person name="Gangashetty P."/>
            <person name="Hamidou F."/>
            <person name="Sanogo M.D."/>
            <person name="Zwaenepoel A."/>
            <person name="Wallace J."/>
            <person name="Van De Peer Y."/>
            <person name="Van Deynze A."/>
        </authorList>
    </citation>
    <scope>NUCLEOTIDE SEQUENCE</scope>
    <source>
        <tissue evidence="1">Leaves</tissue>
    </source>
</reference>
<name>A0A835AXB7_9POAL</name>
<evidence type="ECO:0000313" key="1">
    <source>
        <dbReference type="EMBL" id="KAF8675218.1"/>
    </source>
</evidence>
<organism evidence="1 2">
    <name type="scientific">Digitaria exilis</name>
    <dbReference type="NCBI Taxonomy" id="1010633"/>
    <lineage>
        <taxon>Eukaryota</taxon>
        <taxon>Viridiplantae</taxon>
        <taxon>Streptophyta</taxon>
        <taxon>Embryophyta</taxon>
        <taxon>Tracheophyta</taxon>
        <taxon>Spermatophyta</taxon>
        <taxon>Magnoliopsida</taxon>
        <taxon>Liliopsida</taxon>
        <taxon>Poales</taxon>
        <taxon>Poaceae</taxon>
        <taxon>PACMAD clade</taxon>
        <taxon>Panicoideae</taxon>
        <taxon>Panicodae</taxon>
        <taxon>Paniceae</taxon>
        <taxon>Anthephorinae</taxon>
        <taxon>Digitaria</taxon>
    </lineage>
</organism>
<protein>
    <submittedName>
        <fullName evidence="1">Uncharacterized protein</fullName>
    </submittedName>
</protein>
<evidence type="ECO:0000313" key="2">
    <source>
        <dbReference type="Proteomes" id="UP000636709"/>
    </source>
</evidence>
<gene>
    <name evidence="1" type="ORF">HU200_047885</name>
</gene>
<dbReference type="Proteomes" id="UP000636709">
    <property type="component" value="Unassembled WGS sequence"/>
</dbReference>
<comment type="caution">
    <text evidence="1">The sequence shown here is derived from an EMBL/GenBank/DDBJ whole genome shotgun (WGS) entry which is preliminary data.</text>
</comment>